<feature type="transmembrane region" description="Helical" evidence="6">
    <location>
        <begin position="297"/>
        <end position="317"/>
    </location>
</feature>
<dbReference type="OrthoDB" id="2962993at2759"/>
<reference evidence="8" key="1">
    <citation type="journal article" date="2017" name="Genome Biol.">
        <title>Comparative genomics reveals high biological diversity and specific adaptations in the industrially and medically important fungal genus Aspergillus.</title>
        <authorList>
            <person name="de Vries R.P."/>
            <person name="Riley R."/>
            <person name="Wiebenga A."/>
            <person name="Aguilar-Osorio G."/>
            <person name="Amillis S."/>
            <person name="Uchima C.A."/>
            <person name="Anderluh G."/>
            <person name="Asadollahi M."/>
            <person name="Askin M."/>
            <person name="Barry K."/>
            <person name="Battaglia E."/>
            <person name="Bayram O."/>
            <person name="Benocci T."/>
            <person name="Braus-Stromeyer S.A."/>
            <person name="Caldana C."/>
            <person name="Canovas D."/>
            <person name="Cerqueira G.C."/>
            <person name="Chen F."/>
            <person name="Chen W."/>
            <person name="Choi C."/>
            <person name="Clum A."/>
            <person name="Dos Santos R.A."/>
            <person name="Damasio A.R."/>
            <person name="Diallinas G."/>
            <person name="Emri T."/>
            <person name="Fekete E."/>
            <person name="Flipphi M."/>
            <person name="Freyberg S."/>
            <person name="Gallo A."/>
            <person name="Gournas C."/>
            <person name="Habgood R."/>
            <person name="Hainaut M."/>
            <person name="Harispe M.L."/>
            <person name="Henrissat B."/>
            <person name="Hilden K.S."/>
            <person name="Hope R."/>
            <person name="Hossain A."/>
            <person name="Karabika E."/>
            <person name="Karaffa L."/>
            <person name="Karanyi Z."/>
            <person name="Krasevec N."/>
            <person name="Kuo A."/>
            <person name="Kusch H."/>
            <person name="LaButti K."/>
            <person name="Lagendijk E.L."/>
            <person name="Lapidus A."/>
            <person name="Levasseur A."/>
            <person name="Lindquist E."/>
            <person name="Lipzen A."/>
            <person name="Logrieco A.F."/>
            <person name="MacCabe A."/>
            <person name="Maekelae M.R."/>
            <person name="Malavazi I."/>
            <person name="Melin P."/>
            <person name="Meyer V."/>
            <person name="Mielnichuk N."/>
            <person name="Miskei M."/>
            <person name="Molnar A.P."/>
            <person name="Mule G."/>
            <person name="Ngan C.Y."/>
            <person name="Orejas M."/>
            <person name="Orosz E."/>
            <person name="Ouedraogo J.P."/>
            <person name="Overkamp K.M."/>
            <person name="Park H.-S."/>
            <person name="Perrone G."/>
            <person name="Piumi F."/>
            <person name="Punt P.J."/>
            <person name="Ram A.F."/>
            <person name="Ramon A."/>
            <person name="Rauscher S."/>
            <person name="Record E."/>
            <person name="Riano-Pachon D.M."/>
            <person name="Robert V."/>
            <person name="Roehrig J."/>
            <person name="Ruller R."/>
            <person name="Salamov A."/>
            <person name="Salih N.S."/>
            <person name="Samson R.A."/>
            <person name="Sandor E."/>
            <person name="Sanguinetti M."/>
            <person name="Schuetze T."/>
            <person name="Sepcic K."/>
            <person name="Shelest E."/>
            <person name="Sherlock G."/>
            <person name="Sophianopoulou V."/>
            <person name="Squina F.M."/>
            <person name="Sun H."/>
            <person name="Susca A."/>
            <person name="Todd R.B."/>
            <person name="Tsang A."/>
            <person name="Unkles S.E."/>
            <person name="van de Wiele N."/>
            <person name="van Rossen-Uffink D."/>
            <person name="Oliveira J.V."/>
            <person name="Vesth T.C."/>
            <person name="Visser J."/>
            <person name="Yu J.-H."/>
            <person name="Zhou M."/>
            <person name="Andersen M.R."/>
            <person name="Archer D.B."/>
            <person name="Baker S.E."/>
            <person name="Benoit I."/>
            <person name="Brakhage A.A."/>
            <person name="Braus G.H."/>
            <person name="Fischer R."/>
            <person name="Frisvad J.C."/>
            <person name="Goldman G.H."/>
            <person name="Houbraken J."/>
            <person name="Oakley B."/>
            <person name="Pocsi I."/>
            <person name="Scazzocchio C."/>
            <person name="Seiboth B."/>
            <person name="vanKuyk P.A."/>
            <person name="Wortman J."/>
            <person name="Dyer P.S."/>
            <person name="Grigoriev I.V."/>
        </authorList>
    </citation>
    <scope>NUCLEOTIDE SEQUENCE [LARGE SCALE GENOMIC DNA]</scope>
    <source>
        <strain evidence="8">DTO 134E9</strain>
    </source>
</reference>
<accession>A0A1L9R9S9</accession>
<gene>
    <name evidence="7" type="ORF">ASPWEDRAFT_54767</name>
</gene>
<proteinExistence type="predicted"/>
<protein>
    <recommendedName>
        <fullName evidence="9">Major facilitator superfamily (MFS) profile domain-containing protein</fullName>
    </recommendedName>
</protein>
<evidence type="ECO:0000313" key="7">
    <source>
        <dbReference type="EMBL" id="OJJ31681.1"/>
    </source>
</evidence>
<evidence type="ECO:0000256" key="1">
    <source>
        <dbReference type="ARBA" id="ARBA00004141"/>
    </source>
</evidence>
<evidence type="ECO:0000256" key="5">
    <source>
        <dbReference type="ARBA" id="ARBA00023136"/>
    </source>
</evidence>
<name>A0A1L9R9S9_ASPWE</name>
<dbReference type="GO" id="GO:0016020">
    <property type="term" value="C:membrane"/>
    <property type="evidence" value="ECO:0007669"/>
    <property type="project" value="UniProtKB-SubCell"/>
</dbReference>
<keyword evidence="3 6" id="KW-0812">Transmembrane</keyword>
<keyword evidence="8" id="KW-1185">Reference proteome</keyword>
<dbReference type="AlphaFoldDB" id="A0A1L9R9S9"/>
<dbReference type="InterPro" id="IPR011701">
    <property type="entry name" value="MFS"/>
</dbReference>
<keyword evidence="5 6" id="KW-0472">Membrane</keyword>
<sequence length="458" mass="50480">MDNDKKDLQTCAITVKDANLAAGQIDEVQIDPDLERRTVAKFDKYLLPQLFVILILAYLDRSNVGNAKVFGFEAGIGLKGNQFNVVSTVFYPAYIAFEVPWTMAVKRYGPKNILGIAMSAWSITTMCTGFIRNYHQALALRILLGSFEAGLVPCIVFIISTIWSRESQSKRVAIIYGSNCLSGAFGGLIARWLFILEGAISVVLCGICWLLLPGTVEDAWFLNMEEKETMWARRRRDIAYKGTQEFSWSYARMAFADPFIYVASLSFFCYSIALFGFGTFLPTIIKGLGYTSKEANYLTIPVYIFAAGVFLTATFLSDRIRKRGAVLILLPVPVIAGYIIVCSTANHAAGYVAMFLCGSGIYSYNCIILAWVVGVPFFVSLANISGVVSSYIYPPSDGPTYVTGNAISAGMEALALCGVLVLWWMLKSRNAVKQMLKAQGGEHNGKEGDRALDFVYNL</sequence>
<keyword evidence="4 6" id="KW-1133">Transmembrane helix</keyword>
<feature type="transmembrane region" description="Helical" evidence="6">
    <location>
        <begin position="347"/>
        <end position="364"/>
    </location>
</feature>
<dbReference type="RefSeq" id="XP_040685358.1">
    <property type="nucleotide sequence ID" value="XM_040838101.1"/>
</dbReference>
<feature type="transmembrane region" description="Helical" evidence="6">
    <location>
        <begin position="371"/>
        <end position="393"/>
    </location>
</feature>
<dbReference type="PANTHER" id="PTHR43791:SF24">
    <property type="entry name" value="NICOTINIC ACID PLASMA MEMBRANE TRANSPORTER"/>
    <property type="match status" value="1"/>
</dbReference>
<organism evidence="7 8">
    <name type="scientific">Aspergillus wentii DTO 134E9</name>
    <dbReference type="NCBI Taxonomy" id="1073089"/>
    <lineage>
        <taxon>Eukaryota</taxon>
        <taxon>Fungi</taxon>
        <taxon>Dikarya</taxon>
        <taxon>Ascomycota</taxon>
        <taxon>Pezizomycotina</taxon>
        <taxon>Eurotiomycetes</taxon>
        <taxon>Eurotiomycetidae</taxon>
        <taxon>Eurotiales</taxon>
        <taxon>Aspergillaceae</taxon>
        <taxon>Aspergillus</taxon>
        <taxon>Aspergillus subgen. Cremei</taxon>
    </lineage>
</organism>
<dbReference type="VEuPathDB" id="FungiDB:ASPWEDRAFT_54767"/>
<dbReference type="InterPro" id="IPR036259">
    <property type="entry name" value="MFS_trans_sf"/>
</dbReference>
<feature type="transmembrane region" description="Helical" evidence="6">
    <location>
        <begin position="405"/>
        <end position="426"/>
    </location>
</feature>
<feature type="transmembrane region" description="Helical" evidence="6">
    <location>
        <begin position="113"/>
        <end position="132"/>
    </location>
</feature>
<evidence type="ECO:0000256" key="6">
    <source>
        <dbReference type="SAM" id="Phobius"/>
    </source>
</evidence>
<evidence type="ECO:0000256" key="3">
    <source>
        <dbReference type="ARBA" id="ARBA00022692"/>
    </source>
</evidence>
<dbReference type="EMBL" id="KV878216">
    <property type="protein sequence ID" value="OJJ31681.1"/>
    <property type="molecule type" value="Genomic_DNA"/>
</dbReference>
<dbReference type="Pfam" id="PF07690">
    <property type="entry name" value="MFS_1"/>
    <property type="match status" value="1"/>
</dbReference>
<evidence type="ECO:0000256" key="2">
    <source>
        <dbReference type="ARBA" id="ARBA00022448"/>
    </source>
</evidence>
<dbReference type="SUPFAM" id="SSF103473">
    <property type="entry name" value="MFS general substrate transporter"/>
    <property type="match status" value="1"/>
</dbReference>
<feature type="transmembrane region" description="Helical" evidence="6">
    <location>
        <begin position="172"/>
        <end position="194"/>
    </location>
</feature>
<dbReference type="GO" id="GO:0022857">
    <property type="term" value="F:transmembrane transporter activity"/>
    <property type="evidence" value="ECO:0007669"/>
    <property type="project" value="InterPro"/>
</dbReference>
<feature type="transmembrane region" description="Helical" evidence="6">
    <location>
        <begin position="200"/>
        <end position="222"/>
    </location>
</feature>
<comment type="subcellular location">
    <subcellularLocation>
        <location evidence="1">Membrane</location>
        <topology evidence="1">Multi-pass membrane protein</topology>
    </subcellularLocation>
</comment>
<feature type="transmembrane region" description="Helical" evidence="6">
    <location>
        <begin position="138"/>
        <end position="160"/>
    </location>
</feature>
<dbReference type="GeneID" id="63753949"/>
<keyword evidence="2" id="KW-0813">Transport</keyword>
<feature type="transmembrane region" description="Helical" evidence="6">
    <location>
        <begin position="259"/>
        <end position="285"/>
    </location>
</feature>
<evidence type="ECO:0000313" key="8">
    <source>
        <dbReference type="Proteomes" id="UP000184383"/>
    </source>
</evidence>
<dbReference type="PANTHER" id="PTHR43791">
    <property type="entry name" value="PERMEASE-RELATED"/>
    <property type="match status" value="1"/>
</dbReference>
<evidence type="ECO:0000256" key="4">
    <source>
        <dbReference type="ARBA" id="ARBA00022989"/>
    </source>
</evidence>
<dbReference type="Gene3D" id="1.20.1250.20">
    <property type="entry name" value="MFS general substrate transporter like domains"/>
    <property type="match status" value="2"/>
</dbReference>
<feature type="transmembrane region" description="Helical" evidence="6">
    <location>
        <begin position="324"/>
        <end position="341"/>
    </location>
</feature>
<evidence type="ECO:0008006" key="9">
    <source>
        <dbReference type="Google" id="ProtNLM"/>
    </source>
</evidence>
<dbReference type="Proteomes" id="UP000184383">
    <property type="component" value="Unassembled WGS sequence"/>
</dbReference>